<evidence type="ECO:0000313" key="5">
    <source>
        <dbReference type="Proteomes" id="UP000182126"/>
    </source>
</evidence>
<feature type="coiled-coil region" evidence="1">
    <location>
        <begin position="58"/>
        <end position="115"/>
    </location>
</feature>
<dbReference type="RefSeq" id="WP_060921830.1">
    <property type="nucleotide sequence ID" value="NZ_JALXUB010000008.1"/>
</dbReference>
<feature type="domain" description="C4-type zinc ribbon" evidence="2">
    <location>
        <begin position="201"/>
        <end position="235"/>
    </location>
</feature>
<dbReference type="InterPro" id="IPR003743">
    <property type="entry name" value="Zf-RING_7"/>
</dbReference>
<evidence type="ECO:0000259" key="2">
    <source>
        <dbReference type="Pfam" id="PF02591"/>
    </source>
</evidence>
<name>A0A1H1MIR2_9MICO</name>
<evidence type="ECO:0000259" key="3">
    <source>
        <dbReference type="Pfam" id="PF24481"/>
    </source>
</evidence>
<dbReference type="EMBL" id="LT629770">
    <property type="protein sequence ID" value="SDR86255.1"/>
    <property type="molecule type" value="Genomic_DNA"/>
</dbReference>
<dbReference type="Pfam" id="PF24481">
    <property type="entry name" value="CT398_CC"/>
    <property type="match status" value="1"/>
</dbReference>
<dbReference type="InterPro" id="IPR052376">
    <property type="entry name" value="Oxidative_Scav/Glycosyltrans"/>
</dbReference>
<keyword evidence="1" id="KW-0175">Coiled coil</keyword>
<reference evidence="4 5" key="1">
    <citation type="submission" date="2016-10" db="EMBL/GenBank/DDBJ databases">
        <authorList>
            <person name="de Groot N.N."/>
        </authorList>
    </citation>
    <scope>NUCLEOTIDE SEQUENCE [LARGE SCALE GENOMIC DNA]</scope>
    <source>
        <strain evidence="4 5">DSM 15019</strain>
    </source>
</reference>
<sequence>MNATPENQRTLLDIADLDRRIAQAERARTQPSQAGRIAELVAIRQEQLRELTVLTGARDDARTELSRLESDVALAEQRRDRDAQRLAAATNPKEAQALEHELASLAKRLSDLEDAELDVMGRVEEADAAVAAQQALLDATTAEGSALTAQGKADVAAAAELGAQLARDREAVAATVPAPLLAEYDRRAANSAGAALLTRGTCEGCRMMLPGTDLNEIRRAPEDEVVSCPECGCILVRTEESGLSS</sequence>
<organism evidence="4 5">
    <name type="scientific">Microbacterium paraoxydans</name>
    <dbReference type="NCBI Taxonomy" id="199592"/>
    <lineage>
        <taxon>Bacteria</taxon>
        <taxon>Bacillati</taxon>
        <taxon>Actinomycetota</taxon>
        <taxon>Actinomycetes</taxon>
        <taxon>Micrococcales</taxon>
        <taxon>Microbacteriaceae</taxon>
        <taxon>Microbacterium</taxon>
    </lineage>
</organism>
<evidence type="ECO:0000313" key="4">
    <source>
        <dbReference type="EMBL" id="SDR86255.1"/>
    </source>
</evidence>
<dbReference type="Gene3D" id="1.10.287.1490">
    <property type="match status" value="1"/>
</dbReference>
<proteinExistence type="predicted"/>
<accession>A0A1H1MIR2</accession>
<gene>
    <name evidence="4" type="ORF">SAMN04489809_0520</name>
</gene>
<dbReference type="InterPro" id="IPR056003">
    <property type="entry name" value="CT398_CC_hairpin"/>
</dbReference>
<dbReference type="Pfam" id="PF02591">
    <property type="entry name" value="Zn_ribbon_9"/>
    <property type="match status" value="1"/>
</dbReference>
<evidence type="ECO:0000256" key="1">
    <source>
        <dbReference type="SAM" id="Coils"/>
    </source>
</evidence>
<dbReference type="PANTHER" id="PTHR39082">
    <property type="entry name" value="PHOSPHOLIPASE C-BETA-2-RELATED"/>
    <property type="match status" value="1"/>
</dbReference>
<dbReference type="GeneID" id="36299651"/>
<dbReference type="AlphaFoldDB" id="A0A1H1MIR2"/>
<dbReference type="eggNOG" id="COG1579">
    <property type="taxonomic scope" value="Bacteria"/>
</dbReference>
<dbReference type="Proteomes" id="UP000182126">
    <property type="component" value="Chromosome I"/>
</dbReference>
<protein>
    <submittedName>
        <fullName evidence="4">Uncharacterized protein</fullName>
    </submittedName>
</protein>
<dbReference type="PANTHER" id="PTHR39082:SF1">
    <property type="entry name" value="SCAVENGER RECEPTOR CLASS A MEMBER 3"/>
    <property type="match status" value="1"/>
</dbReference>
<feature type="domain" description="CT398-like coiled coil hairpin" evidence="3">
    <location>
        <begin position="15"/>
        <end position="190"/>
    </location>
</feature>